<dbReference type="InterPro" id="IPR017946">
    <property type="entry name" value="PLC-like_Pdiesterase_TIM-brl"/>
</dbReference>
<reference evidence="1 2" key="1">
    <citation type="submission" date="2016-01" db="EMBL/GenBank/DDBJ databases">
        <title>Biosynthesis of antibiotic leucinostatins and their inhibition on Phytophthora in bio-control Purpureocillium lilacinum.</title>
        <authorList>
            <person name="Wang G."/>
            <person name="Liu Z."/>
            <person name="Lin R."/>
            <person name="Li E."/>
            <person name="Mao Z."/>
            <person name="Ling J."/>
            <person name="Yin W."/>
            <person name="Xie B."/>
        </authorList>
    </citation>
    <scope>NUCLEOTIDE SEQUENCE [LARGE SCALE GENOMIC DNA]</scope>
    <source>
        <strain evidence="1">PLBJ-1</strain>
    </source>
</reference>
<organism evidence="1 2">
    <name type="scientific">Purpureocillium lilacinum</name>
    <name type="common">Paecilomyces lilacinus</name>
    <dbReference type="NCBI Taxonomy" id="33203"/>
    <lineage>
        <taxon>Eukaryota</taxon>
        <taxon>Fungi</taxon>
        <taxon>Dikarya</taxon>
        <taxon>Ascomycota</taxon>
        <taxon>Pezizomycotina</taxon>
        <taxon>Sordariomycetes</taxon>
        <taxon>Hypocreomycetidae</taxon>
        <taxon>Hypocreales</taxon>
        <taxon>Ophiocordycipitaceae</taxon>
        <taxon>Purpureocillium</taxon>
    </lineage>
</organism>
<dbReference type="GO" id="GO:0008081">
    <property type="term" value="F:phosphoric diester hydrolase activity"/>
    <property type="evidence" value="ECO:0007669"/>
    <property type="project" value="InterPro"/>
</dbReference>
<accession>A0A179F3S5</accession>
<evidence type="ECO:0000313" key="1">
    <source>
        <dbReference type="EMBL" id="OAQ60077.1"/>
    </source>
</evidence>
<dbReference type="Gene3D" id="3.20.20.190">
    <property type="entry name" value="Phosphatidylinositol (PI) phosphodiesterase"/>
    <property type="match status" value="1"/>
</dbReference>
<dbReference type="EMBL" id="LSBH01000034">
    <property type="protein sequence ID" value="OAQ60077.1"/>
    <property type="molecule type" value="Genomic_DNA"/>
</dbReference>
<proteinExistence type="predicted"/>
<sequence>MSYGVRDALEHGANALEIDVTAWKQGWWADHDGTLTSYGDAVETIFRTIANERRLGKNVIFVWLDIKNPDEFDASNRQASIEALQSLAREHLEQAGVRVLYGFSGESAVRGRAYGVIRQGLNDYEAIAVDGDSNFASKSFEALGPANIAQRVMSKGLFNPTLNFGDCASQTSGICPQLRIAAGSGSFGKVFGWTIAKYNMNQAAQLMSDAHADGLIYGFVATHYYDHADTRKAFRILQDWLDKNGEKRHLATISDKPW</sequence>
<comment type="caution">
    <text evidence="1">The sequence shown here is derived from an EMBL/GenBank/DDBJ whole genome shotgun (WGS) entry which is preliminary data.</text>
</comment>
<name>A0A179F3S5_PURLI</name>
<dbReference type="GO" id="GO:0006629">
    <property type="term" value="P:lipid metabolic process"/>
    <property type="evidence" value="ECO:0007669"/>
    <property type="project" value="InterPro"/>
</dbReference>
<protein>
    <submittedName>
        <fullName evidence="1">Phospholipase D</fullName>
    </submittedName>
</protein>
<gene>
    <name evidence="1" type="ORF">VFPBJ_11566</name>
</gene>
<dbReference type="SUPFAM" id="SSF51695">
    <property type="entry name" value="PLC-like phosphodiesterases"/>
    <property type="match status" value="1"/>
</dbReference>
<evidence type="ECO:0000313" key="2">
    <source>
        <dbReference type="Proteomes" id="UP000078240"/>
    </source>
</evidence>
<dbReference type="AlphaFoldDB" id="A0A179F3S5"/>
<dbReference type="Proteomes" id="UP000078240">
    <property type="component" value="Unassembled WGS sequence"/>
</dbReference>